<evidence type="ECO:0000313" key="2">
    <source>
        <dbReference type="Proteomes" id="UP000291084"/>
    </source>
</evidence>
<reference evidence="1 2" key="1">
    <citation type="journal article" date="2015" name="Sci. Rep.">
        <title>The power of single molecule real-time sequencing technology in the de novo assembly of a eukaryotic genome.</title>
        <authorList>
            <person name="Sakai H."/>
            <person name="Naito K."/>
            <person name="Ogiso-Tanaka E."/>
            <person name="Takahashi Y."/>
            <person name="Iseki K."/>
            <person name="Muto C."/>
            <person name="Satou K."/>
            <person name="Teruya K."/>
            <person name="Shiroma A."/>
            <person name="Shimoji M."/>
            <person name="Hirano T."/>
            <person name="Itoh T."/>
            <person name="Kaga A."/>
            <person name="Tomooka N."/>
        </authorList>
    </citation>
    <scope>NUCLEOTIDE SEQUENCE [LARGE SCALE GENOMIC DNA]</scope>
    <source>
        <strain evidence="2">cv. Shumari</strain>
    </source>
</reference>
<accession>A0A0S3S5N4</accession>
<protein>
    <submittedName>
        <fullName evidence="1">Uncharacterized protein</fullName>
    </submittedName>
</protein>
<dbReference type="Proteomes" id="UP000291084">
    <property type="component" value="Chromosome 5"/>
</dbReference>
<dbReference type="AlphaFoldDB" id="A0A0S3S5N4"/>
<organism evidence="1 2">
    <name type="scientific">Vigna angularis var. angularis</name>
    <dbReference type="NCBI Taxonomy" id="157739"/>
    <lineage>
        <taxon>Eukaryota</taxon>
        <taxon>Viridiplantae</taxon>
        <taxon>Streptophyta</taxon>
        <taxon>Embryophyta</taxon>
        <taxon>Tracheophyta</taxon>
        <taxon>Spermatophyta</taxon>
        <taxon>Magnoliopsida</taxon>
        <taxon>eudicotyledons</taxon>
        <taxon>Gunneridae</taxon>
        <taxon>Pentapetalae</taxon>
        <taxon>rosids</taxon>
        <taxon>fabids</taxon>
        <taxon>Fabales</taxon>
        <taxon>Fabaceae</taxon>
        <taxon>Papilionoideae</taxon>
        <taxon>50 kb inversion clade</taxon>
        <taxon>NPAAA clade</taxon>
        <taxon>indigoferoid/millettioid clade</taxon>
        <taxon>Phaseoleae</taxon>
        <taxon>Vigna</taxon>
    </lineage>
</organism>
<evidence type="ECO:0000313" key="1">
    <source>
        <dbReference type="EMBL" id="BAT88139.1"/>
    </source>
</evidence>
<dbReference type="EMBL" id="AP015038">
    <property type="protein sequence ID" value="BAT88139.1"/>
    <property type="molecule type" value="Genomic_DNA"/>
</dbReference>
<gene>
    <name evidence="1" type="primary">Vigan.05G158400</name>
    <name evidence="1" type="ORF">VIGAN_05158400</name>
</gene>
<keyword evidence="2" id="KW-1185">Reference proteome</keyword>
<name>A0A0S3S5N4_PHAAN</name>
<sequence>MRTERGPRNIKNNSDIAIAVGVLLTRNSSNESHMKRHHASIYRQENCFVLLINLNHHFSGRRKVIYVLVGQKFCRSPCRRTAISCLTSTTSKPPSSFFIFLTSKFCLMLPSKLLL</sequence>
<proteinExistence type="predicted"/>